<comment type="similarity">
    <text evidence="2">Belongs to the oxidase-dependent Fe transporter (OFeT) (TC 9.A.10.1) family.</text>
</comment>
<proteinExistence type="inferred from homology"/>
<reference evidence="7 8" key="1">
    <citation type="journal article" date="2012" name="MBio">
        <title>Identification of a highly transmissible animal-independent Staphylococcus aureus ST398 clone with distinct genomic and cell adhesion properties.</title>
        <authorList>
            <person name="Uhlemann A.C."/>
            <person name="Porcella S.F."/>
            <person name="Trivedi S."/>
            <person name="Sullivan S.B."/>
            <person name="Hafer C."/>
            <person name="Kennedy A.D."/>
            <person name="Barbian K.D."/>
            <person name="McCarthy A.J."/>
            <person name="Street C."/>
            <person name="Hirschberg D.L."/>
            <person name="Lipkin W.I."/>
            <person name="Lindsay J.A."/>
            <person name="DeLeo F.R."/>
            <person name="Lowy F.D."/>
        </authorList>
    </citation>
    <scope>NUCLEOTIDE SEQUENCE [LARGE SCALE GENOMIC DNA]</scope>
    <source>
        <strain evidence="7 8">DR10</strain>
    </source>
</reference>
<accession>A0ABC9Q1A7</accession>
<feature type="transmembrane region" description="Helical" evidence="6">
    <location>
        <begin position="438"/>
        <end position="465"/>
    </location>
</feature>
<feature type="transmembrane region" description="Helical" evidence="6">
    <location>
        <begin position="477"/>
        <end position="499"/>
    </location>
</feature>
<keyword evidence="3 6" id="KW-0812">Transmembrane</keyword>
<name>A0ABC9Q1A7_STAA5</name>
<dbReference type="GO" id="GO:0016020">
    <property type="term" value="C:membrane"/>
    <property type="evidence" value="ECO:0007669"/>
    <property type="project" value="UniProtKB-SubCell"/>
</dbReference>
<dbReference type="PANTHER" id="PTHR31632">
    <property type="entry name" value="IRON TRANSPORTER FTH1"/>
    <property type="match status" value="1"/>
</dbReference>
<feature type="transmembrane region" description="Helical" evidence="6">
    <location>
        <begin position="397"/>
        <end position="417"/>
    </location>
</feature>
<comment type="subcellular location">
    <subcellularLocation>
        <location evidence="1">Membrane</location>
        <topology evidence="1">Multi-pass membrane protein</topology>
    </subcellularLocation>
</comment>
<evidence type="ECO:0000256" key="6">
    <source>
        <dbReference type="SAM" id="Phobius"/>
    </source>
</evidence>
<comment type="caution">
    <text evidence="7">The sequence shown here is derived from an EMBL/GenBank/DDBJ whole genome shotgun (WGS) entry which is preliminary data.</text>
</comment>
<feature type="transmembrane region" description="Helical" evidence="6">
    <location>
        <begin position="362"/>
        <end position="385"/>
    </location>
</feature>
<sequence>MLVREDTSVKHYLTKIIVMLITAAMVCNFGLLKSQAAEQQSISDVYSVITDAKSALSNNSISNDNKQKAIEQVVSAVKKLSLEDNSEGNAVKSDVRKLEDAKANDDQKDTLSQLTKSLIAYEEKLASKDAGSKIKLLQQQVDAKDAAMTKAIKDKNKAELESLNNSLNQIWTSNETVIRNYDANQYGQIEVALLQLRIAIHKSPLDTTKVSHAWTTFKSNIDHVDKKSGTSANDQYHVSQLNDELEKAIKAIDNNQLSDADTALTHFIEIWPYVEGQIQTKDGALYTKIEDKIPYYQSVLDEHNKAHVKDGLVGLNNQIKEVVGHSYSFVDVMIIFLREGLEVLLIVMTLTTMTRNVKDNKGTASVIGGAIAGLVLSIILAITFVETLGNSGMLRESMEAGLGIVAVILMFIVGVWMHKRSNAKRWNAMIKNMYANAISNGNLVLLATIGLISVLREGVEVIIFYMGMIGELATKDFVIGIALAIVILIIFALLFRFIVRLIPIFYIFRVLSNFIFIMGFKMLGVSIQKLQLLGAMPRHVIEGFPTINWLGFYPSYEPLIAQAAYIIVVAILIFKFKK</sequence>
<evidence type="ECO:0000313" key="8">
    <source>
        <dbReference type="Proteomes" id="UP000003093"/>
    </source>
</evidence>
<feature type="transmembrane region" description="Helical" evidence="6">
    <location>
        <begin position="559"/>
        <end position="576"/>
    </location>
</feature>
<dbReference type="PANTHER" id="PTHR31632:SF2">
    <property type="entry name" value="PLASMA MEMBRANE IRON PERMEASE"/>
    <property type="match status" value="1"/>
</dbReference>
<gene>
    <name evidence="7" type="ORF">ST398NM02_0426</name>
</gene>
<keyword evidence="5 6" id="KW-0472">Membrane</keyword>
<evidence type="ECO:0000313" key="7">
    <source>
        <dbReference type="EMBL" id="EIA14503.1"/>
    </source>
</evidence>
<evidence type="ECO:0000256" key="5">
    <source>
        <dbReference type="ARBA" id="ARBA00023136"/>
    </source>
</evidence>
<dbReference type="AlphaFoldDB" id="A0ABC9Q1A7"/>
<dbReference type="InterPro" id="IPR004923">
    <property type="entry name" value="FTR1/Fip1/EfeU"/>
</dbReference>
<dbReference type="Pfam" id="PF03239">
    <property type="entry name" value="FTR1"/>
    <property type="match status" value="1"/>
</dbReference>
<evidence type="ECO:0000256" key="2">
    <source>
        <dbReference type="ARBA" id="ARBA00008333"/>
    </source>
</evidence>
<organism evidence="7 8">
    <name type="scientific">Staphylococcus aureus subsp. aureus DR10</name>
    <dbReference type="NCBI Taxonomy" id="1155079"/>
    <lineage>
        <taxon>Bacteria</taxon>
        <taxon>Bacillati</taxon>
        <taxon>Bacillota</taxon>
        <taxon>Bacilli</taxon>
        <taxon>Bacillales</taxon>
        <taxon>Staphylococcaceae</taxon>
        <taxon>Staphylococcus</taxon>
    </lineage>
</organism>
<feature type="transmembrane region" description="Helical" evidence="6">
    <location>
        <begin position="506"/>
        <end position="527"/>
    </location>
</feature>
<protein>
    <submittedName>
        <fullName evidence="7">High-affinity iron permease</fullName>
    </submittedName>
</protein>
<evidence type="ECO:0000256" key="1">
    <source>
        <dbReference type="ARBA" id="ARBA00004141"/>
    </source>
</evidence>
<evidence type="ECO:0000256" key="3">
    <source>
        <dbReference type="ARBA" id="ARBA00022692"/>
    </source>
</evidence>
<evidence type="ECO:0000256" key="4">
    <source>
        <dbReference type="ARBA" id="ARBA00022989"/>
    </source>
</evidence>
<dbReference type="Proteomes" id="UP000003093">
    <property type="component" value="Unassembled WGS sequence"/>
</dbReference>
<keyword evidence="4 6" id="KW-1133">Transmembrane helix</keyword>
<feature type="transmembrane region" description="Helical" evidence="6">
    <location>
        <begin position="12"/>
        <end position="32"/>
    </location>
</feature>
<dbReference type="EMBL" id="AIDT01000004">
    <property type="protein sequence ID" value="EIA14503.1"/>
    <property type="molecule type" value="Genomic_DNA"/>
</dbReference>